<protein>
    <submittedName>
        <fullName evidence="2">Uncharacterized protein</fullName>
    </submittedName>
</protein>
<organism evidence="2 3">
    <name type="scientific">Prosthecodimorpha staleyi</name>
    <dbReference type="NCBI Taxonomy" id="2840188"/>
    <lineage>
        <taxon>Bacteria</taxon>
        <taxon>Pseudomonadati</taxon>
        <taxon>Pseudomonadota</taxon>
        <taxon>Alphaproteobacteria</taxon>
        <taxon>Hyphomicrobiales</taxon>
        <taxon>Ancalomicrobiaceae</taxon>
        <taxon>Prosthecodimorpha</taxon>
    </lineage>
</organism>
<dbReference type="Proteomes" id="UP000766595">
    <property type="component" value="Unassembled WGS sequence"/>
</dbReference>
<evidence type="ECO:0000313" key="3">
    <source>
        <dbReference type="Proteomes" id="UP000766595"/>
    </source>
</evidence>
<proteinExistence type="predicted"/>
<dbReference type="RefSeq" id="WP_261967427.1">
    <property type="nucleotide sequence ID" value="NZ_JAHHZF010000002.1"/>
</dbReference>
<feature type="compositionally biased region" description="Low complexity" evidence="1">
    <location>
        <begin position="53"/>
        <end position="71"/>
    </location>
</feature>
<comment type="caution">
    <text evidence="2">The sequence shown here is derived from an EMBL/GenBank/DDBJ whole genome shotgun (WGS) entry which is preliminary data.</text>
</comment>
<evidence type="ECO:0000313" key="2">
    <source>
        <dbReference type="EMBL" id="MBT9288775.1"/>
    </source>
</evidence>
<sequence length="209" mass="18915">MSASVIAASCSSAGGGGAAGGAVRVGIDTTGRAISLRLRRFRSTPPVGGVGAGRSSSCVSAGGAGGTTAASNRDRDDVGSVSTDAARLGARVNPVGAGLDVSIGSAMEPRPADSGERVTVGRDGRAAGPAVGADGVGAPVAGAAAGPGAAVAVRAIPPPAGTVLVGGVGAGRAAIGPGTGGRGGAGRAGVDVVGAAGGSGRVSGRGSGA</sequence>
<feature type="region of interest" description="Disordered" evidence="1">
    <location>
        <begin position="46"/>
        <end position="80"/>
    </location>
</feature>
<dbReference type="EMBL" id="JAHHZF010000002">
    <property type="protein sequence ID" value="MBT9288775.1"/>
    <property type="molecule type" value="Genomic_DNA"/>
</dbReference>
<accession>A0A947D102</accession>
<gene>
    <name evidence="2" type="ORF">KL771_04905</name>
</gene>
<evidence type="ECO:0000256" key="1">
    <source>
        <dbReference type="SAM" id="MobiDB-lite"/>
    </source>
</evidence>
<dbReference type="AlphaFoldDB" id="A0A947D102"/>
<reference evidence="2 3" key="1">
    <citation type="submission" date="2021-06" db="EMBL/GenBank/DDBJ databases">
        <authorList>
            <person name="Grouzdev D.S."/>
            <person name="Koziaeva V."/>
        </authorList>
    </citation>
    <scope>NUCLEOTIDE SEQUENCE [LARGE SCALE GENOMIC DNA]</scope>
    <source>
        <strain evidence="2 3">22</strain>
    </source>
</reference>
<keyword evidence="3" id="KW-1185">Reference proteome</keyword>
<name>A0A947D102_9HYPH</name>